<evidence type="ECO:0000313" key="1">
    <source>
        <dbReference type="Proteomes" id="UP000887578"/>
    </source>
</evidence>
<sequence>MLKVSAFNSVAKQTSLVVEDEWKRMQDIIIRNVLQKQKEGEDTSVTSDAQYDSRGHCAKQAWQTIMCSRTKLVLTGHLLENTETNGISSAMEVEGLRRGLCELNERGLKIKNLTTDKNPSIAVMVKNEFKGIQHYIDPWHFVKNLKKMLRNATMKLNRASEIKDWLLPINNHIWYSIIEANGDGQRCAEQIFSILLHTLGIHEWKSGRLEDVLKEAHNKFSMTDSQKIAYAENDPSMISSIMQRARIKQISRLFQSL</sequence>
<dbReference type="PANTHER" id="PTHR31751">
    <property type="entry name" value="SI:CH211-108C17.2-RELATED-RELATED"/>
    <property type="match status" value="1"/>
</dbReference>
<accession>A0A914Q1D6</accession>
<dbReference type="PANTHER" id="PTHR31751:SF42">
    <property type="entry name" value="PROTEIN CBG10204"/>
    <property type="match status" value="1"/>
</dbReference>
<evidence type="ECO:0000313" key="2">
    <source>
        <dbReference type="WBParaSite" id="PDA_v2.g22632.t1"/>
    </source>
</evidence>
<proteinExistence type="predicted"/>
<dbReference type="WBParaSite" id="PDA_v2.g22632.t1">
    <property type="protein sequence ID" value="PDA_v2.g22632.t1"/>
    <property type="gene ID" value="PDA_v2.g22632"/>
</dbReference>
<dbReference type="Proteomes" id="UP000887578">
    <property type="component" value="Unplaced"/>
</dbReference>
<organism evidence="1 2">
    <name type="scientific">Panagrolaimus davidi</name>
    <dbReference type="NCBI Taxonomy" id="227884"/>
    <lineage>
        <taxon>Eukaryota</taxon>
        <taxon>Metazoa</taxon>
        <taxon>Ecdysozoa</taxon>
        <taxon>Nematoda</taxon>
        <taxon>Chromadorea</taxon>
        <taxon>Rhabditida</taxon>
        <taxon>Tylenchina</taxon>
        <taxon>Panagrolaimomorpha</taxon>
        <taxon>Panagrolaimoidea</taxon>
        <taxon>Panagrolaimidae</taxon>
        <taxon>Panagrolaimus</taxon>
    </lineage>
</organism>
<name>A0A914Q1D6_9BILA</name>
<reference evidence="2" key="1">
    <citation type="submission" date="2022-11" db="UniProtKB">
        <authorList>
            <consortium name="WormBaseParasite"/>
        </authorList>
    </citation>
    <scope>IDENTIFICATION</scope>
</reference>
<protein>
    <submittedName>
        <fullName evidence="2">Transposase</fullName>
    </submittedName>
</protein>
<keyword evidence="1" id="KW-1185">Reference proteome</keyword>
<dbReference type="AlphaFoldDB" id="A0A914Q1D6"/>